<dbReference type="AlphaFoldDB" id="A0A372MH18"/>
<dbReference type="SUPFAM" id="SSF53850">
    <property type="entry name" value="Periplasmic binding protein-like II"/>
    <property type="match status" value="1"/>
</dbReference>
<gene>
    <name evidence="7" type="ORF">DYP60_06805</name>
</gene>
<comment type="similarity">
    <text evidence="2 4">Belongs to the bacterial solute-binding protein 3 family.</text>
</comment>
<comment type="caution">
    <text evidence="7">The sequence shown here is derived from an EMBL/GenBank/DDBJ whole genome shotgun (WGS) entry which is preliminary data.</text>
</comment>
<dbReference type="Proteomes" id="UP000264002">
    <property type="component" value="Unassembled WGS sequence"/>
</dbReference>
<dbReference type="Pfam" id="PF00497">
    <property type="entry name" value="SBP_bac_3"/>
    <property type="match status" value="1"/>
</dbReference>
<dbReference type="InterPro" id="IPR001638">
    <property type="entry name" value="Solute-binding_3/MltF_N"/>
</dbReference>
<dbReference type="Gene3D" id="3.40.190.10">
    <property type="entry name" value="Periplasmic binding protein-like II"/>
    <property type="match status" value="2"/>
</dbReference>
<evidence type="ECO:0000313" key="7">
    <source>
        <dbReference type="EMBL" id="RFU95052.1"/>
    </source>
</evidence>
<dbReference type="CDD" id="cd13713">
    <property type="entry name" value="PBP2_Cystine_like_1"/>
    <property type="match status" value="1"/>
</dbReference>
<dbReference type="SMART" id="SM00079">
    <property type="entry name" value="PBPe"/>
    <property type="match status" value="1"/>
</dbReference>
<dbReference type="GO" id="GO:0030313">
    <property type="term" value="C:cell envelope"/>
    <property type="evidence" value="ECO:0007669"/>
    <property type="project" value="UniProtKB-SubCell"/>
</dbReference>
<evidence type="ECO:0000313" key="8">
    <source>
        <dbReference type="Proteomes" id="UP000264002"/>
    </source>
</evidence>
<dbReference type="InterPro" id="IPR001320">
    <property type="entry name" value="Iontro_rcpt_C"/>
</dbReference>
<keyword evidence="8" id="KW-1185">Reference proteome</keyword>
<protein>
    <submittedName>
        <fullName evidence="7">ABC transporter substrate-binding protein</fullName>
    </submittedName>
</protein>
<feature type="domain" description="Ionotropic glutamate receptor C-terminal" evidence="6">
    <location>
        <begin position="20"/>
        <end position="239"/>
    </location>
</feature>
<evidence type="ECO:0000256" key="3">
    <source>
        <dbReference type="ARBA" id="ARBA00022729"/>
    </source>
</evidence>
<organism evidence="7 8">
    <name type="scientific">Sphaerochaeta halotolerans</name>
    <dbReference type="NCBI Taxonomy" id="2293840"/>
    <lineage>
        <taxon>Bacteria</taxon>
        <taxon>Pseudomonadati</taxon>
        <taxon>Spirochaetota</taxon>
        <taxon>Spirochaetia</taxon>
        <taxon>Spirochaetales</taxon>
        <taxon>Sphaerochaetaceae</taxon>
        <taxon>Sphaerochaeta</taxon>
    </lineage>
</organism>
<sequence>MLLISLPALFAQGQQESANTITFAGSGGYPPFNYMTEDGDIIGFDVDVAAEIANRLDMELKYVATAWDGIVEGLRAKRYDGILGSMGITEEREAVIDFSIPYYYSGPQLIVMKDSGINSVEDLTSEHTLGLVTGTTFENDAKVLGTKVKLYEDDNQTLIELLNGRVDGVLTDRIVGLNAINQLKEGNKLTLVGSVLRSEVMGIGFHEDDDELREQVNAALRDMFADGTMKEISAKWFNGEDITVE</sequence>
<comment type="subcellular location">
    <subcellularLocation>
        <location evidence="1">Cell envelope</location>
    </subcellularLocation>
</comment>
<dbReference type="GO" id="GO:0015276">
    <property type="term" value="F:ligand-gated monoatomic ion channel activity"/>
    <property type="evidence" value="ECO:0007669"/>
    <property type="project" value="InterPro"/>
</dbReference>
<reference evidence="7 8" key="2">
    <citation type="submission" date="2018-09" db="EMBL/GenBank/DDBJ databases">
        <title>Genome of Sphaerochaeta halotolerans strain 4-11.</title>
        <authorList>
            <person name="Nazina T.N."/>
            <person name="Sokolova D.S."/>
        </authorList>
    </citation>
    <scope>NUCLEOTIDE SEQUENCE [LARGE SCALE GENOMIC DNA]</scope>
    <source>
        <strain evidence="7 8">4-11</strain>
    </source>
</reference>
<reference evidence="8" key="1">
    <citation type="submission" date="2018-08" db="EMBL/GenBank/DDBJ databases">
        <authorList>
            <person name="Grouzdev D.S."/>
            <person name="Krutkina M.S."/>
        </authorList>
    </citation>
    <scope>NUCLEOTIDE SEQUENCE [LARGE SCALE GENOMIC DNA]</scope>
    <source>
        <strain evidence="8">4-11</strain>
    </source>
</reference>
<dbReference type="EMBL" id="QUWK01000006">
    <property type="protein sequence ID" value="RFU95052.1"/>
    <property type="molecule type" value="Genomic_DNA"/>
</dbReference>
<proteinExistence type="inferred from homology"/>
<evidence type="ECO:0000259" key="6">
    <source>
        <dbReference type="SMART" id="SM00079"/>
    </source>
</evidence>
<evidence type="ECO:0000256" key="2">
    <source>
        <dbReference type="ARBA" id="ARBA00010333"/>
    </source>
</evidence>
<dbReference type="PROSITE" id="PS01039">
    <property type="entry name" value="SBP_BACTERIAL_3"/>
    <property type="match status" value="1"/>
</dbReference>
<dbReference type="InterPro" id="IPR018313">
    <property type="entry name" value="SBP_3_CS"/>
</dbReference>
<dbReference type="GO" id="GO:0016020">
    <property type="term" value="C:membrane"/>
    <property type="evidence" value="ECO:0007669"/>
    <property type="project" value="InterPro"/>
</dbReference>
<evidence type="ECO:0000256" key="1">
    <source>
        <dbReference type="ARBA" id="ARBA00004196"/>
    </source>
</evidence>
<evidence type="ECO:0000259" key="5">
    <source>
        <dbReference type="SMART" id="SM00062"/>
    </source>
</evidence>
<feature type="domain" description="Solute-binding protein family 3/N-terminal" evidence="5">
    <location>
        <begin position="20"/>
        <end position="240"/>
    </location>
</feature>
<dbReference type="PANTHER" id="PTHR35936:SF19">
    <property type="entry name" value="AMINO-ACID-BINDING PROTEIN YXEM-RELATED"/>
    <property type="match status" value="1"/>
</dbReference>
<keyword evidence="3" id="KW-0732">Signal</keyword>
<accession>A0A372MH18</accession>
<evidence type="ECO:0000256" key="4">
    <source>
        <dbReference type="RuleBase" id="RU003744"/>
    </source>
</evidence>
<dbReference type="SMART" id="SM00062">
    <property type="entry name" value="PBPb"/>
    <property type="match status" value="1"/>
</dbReference>
<dbReference type="PANTHER" id="PTHR35936">
    <property type="entry name" value="MEMBRANE-BOUND LYTIC MUREIN TRANSGLYCOSYLASE F"/>
    <property type="match status" value="1"/>
</dbReference>
<name>A0A372MH18_9SPIR</name>